<dbReference type="Gene3D" id="3.30.70.270">
    <property type="match status" value="2"/>
</dbReference>
<keyword evidence="10" id="KW-1185">Reference proteome</keyword>
<dbReference type="CDD" id="cd19677">
    <property type="entry name" value="UBR-box_UBR7"/>
    <property type="match status" value="1"/>
</dbReference>
<dbReference type="SUPFAM" id="SSF57756">
    <property type="entry name" value="Retrovirus zinc finger-like domains"/>
    <property type="match status" value="1"/>
</dbReference>
<gene>
    <name evidence="9" type="primary">pol</name>
    <name evidence="9" type="ORF">AWC38_SpisGene17761</name>
</gene>
<evidence type="ECO:0000313" key="9">
    <source>
        <dbReference type="EMBL" id="PFX17897.1"/>
    </source>
</evidence>
<evidence type="ECO:0000256" key="5">
    <source>
        <dbReference type="ARBA" id="ARBA00022833"/>
    </source>
</evidence>
<evidence type="ECO:0000256" key="3">
    <source>
        <dbReference type="ARBA" id="ARBA00022750"/>
    </source>
</evidence>
<dbReference type="FunFam" id="3.10.20.370:FF:000001">
    <property type="entry name" value="Retrovirus-related Pol polyprotein from transposon 17.6-like protein"/>
    <property type="match status" value="1"/>
</dbReference>
<keyword evidence="6" id="KW-0238">DNA-binding</keyword>
<dbReference type="AlphaFoldDB" id="A0A2B4RNI0"/>
<dbReference type="InterPro" id="IPR003126">
    <property type="entry name" value="Znf_UBR"/>
</dbReference>
<dbReference type="InterPro" id="IPR041577">
    <property type="entry name" value="RT_RNaseH_2"/>
</dbReference>
<dbReference type="InterPro" id="IPR001878">
    <property type="entry name" value="Znf_CCHC"/>
</dbReference>
<feature type="domain" description="Integrase catalytic" evidence="8">
    <location>
        <begin position="853"/>
        <end position="943"/>
    </location>
</feature>
<evidence type="ECO:0000256" key="6">
    <source>
        <dbReference type="ARBA" id="ARBA00023125"/>
    </source>
</evidence>
<comment type="caution">
    <text evidence="9">The sequence shown here is derived from an EMBL/GenBank/DDBJ whole genome shotgun (WGS) entry which is preliminary data.</text>
</comment>
<dbReference type="InterPro" id="IPR012337">
    <property type="entry name" value="RNaseH-like_sf"/>
</dbReference>
<feature type="compositionally biased region" description="Basic and acidic residues" evidence="7">
    <location>
        <begin position="1007"/>
        <end position="1025"/>
    </location>
</feature>
<dbReference type="InterPro" id="IPR001584">
    <property type="entry name" value="Integrase_cat-core"/>
</dbReference>
<feature type="compositionally biased region" description="Basic and acidic residues" evidence="7">
    <location>
        <begin position="1152"/>
        <end position="1161"/>
    </location>
</feature>
<name>A0A2B4RNI0_STYPI</name>
<dbReference type="PROSITE" id="PS50994">
    <property type="entry name" value="INTEGRASE"/>
    <property type="match status" value="1"/>
</dbReference>
<dbReference type="InterPro" id="IPR047506">
    <property type="entry name" value="UBR7-like_UBR-box"/>
</dbReference>
<dbReference type="CDD" id="cd09274">
    <property type="entry name" value="RNase_HI_RT_Ty3"/>
    <property type="match status" value="1"/>
</dbReference>
<dbReference type="InterPro" id="IPR043128">
    <property type="entry name" value="Rev_trsase/Diguanyl_cyclase"/>
</dbReference>
<dbReference type="GO" id="GO:0004190">
    <property type="term" value="F:aspartic-type endopeptidase activity"/>
    <property type="evidence" value="ECO:0007669"/>
    <property type="project" value="UniProtKB-KW"/>
</dbReference>
<feature type="region of interest" description="Disordered" evidence="7">
    <location>
        <begin position="1002"/>
        <end position="1025"/>
    </location>
</feature>
<dbReference type="InterPro" id="IPR043502">
    <property type="entry name" value="DNA/RNA_pol_sf"/>
</dbReference>
<dbReference type="PANTHER" id="PTHR37984:SF8">
    <property type="entry name" value="CCHC-TYPE DOMAIN-CONTAINING PROTEIN"/>
    <property type="match status" value="1"/>
</dbReference>
<dbReference type="SUPFAM" id="SSF53098">
    <property type="entry name" value="Ribonuclease H-like"/>
    <property type="match status" value="1"/>
</dbReference>
<dbReference type="Pfam" id="PF00078">
    <property type="entry name" value="RVT_1"/>
    <property type="match status" value="1"/>
</dbReference>
<dbReference type="GO" id="GO:0006508">
    <property type="term" value="P:proteolysis"/>
    <property type="evidence" value="ECO:0007669"/>
    <property type="project" value="UniProtKB-KW"/>
</dbReference>
<dbReference type="FunFam" id="3.30.70.270:FF:000026">
    <property type="entry name" value="Transposon Ty3-G Gag-Pol polyprotein"/>
    <property type="match status" value="1"/>
</dbReference>
<feature type="region of interest" description="Disordered" evidence="7">
    <location>
        <begin position="1102"/>
        <end position="1161"/>
    </location>
</feature>
<dbReference type="Gene3D" id="3.10.10.10">
    <property type="entry name" value="HIV Type 1 Reverse Transcriptase, subunit A, domain 1"/>
    <property type="match status" value="1"/>
</dbReference>
<dbReference type="GO" id="GO:0003677">
    <property type="term" value="F:DNA binding"/>
    <property type="evidence" value="ECO:0007669"/>
    <property type="project" value="UniProtKB-KW"/>
</dbReference>
<dbReference type="InterPro" id="IPR036397">
    <property type="entry name" value="RNaseH_sf"/>
</dbReference>
<dbReference type="PANTHER" id="PTHR37984">
    <property type="entry name" value="PROTEIN CBG26694"/>
    <property type="match status" value="1"/>
</dbReference>
<dbReference type="InterPro" id="IPR000477">
    <property type="entry name" value="RT_dom"/>
</dbReference>
<dbReference type="SMART" id="SM00396">
    <property type="entry name" value="ZnF_UBR1"/>
    <property type="match status" value="1"/>
</dbReference>
<keyword evidence="4" id="KW-0863">Zinc-finger</keyword>
<evidence type="ECO:0000256" key="1">
    <source>
        <dbReference type="ARBA" id="ARBA00022670"/>
    </source>
</evidence>
<evidence type="ECO:0000256" key="7">
    <source>
        <dbReference type="SAM" id="MobiDB-lite"/>
    </source>
</evidence>
<keyword evidence="2" id="KW-0479">Metal-binding</keyword>
<sequence>MEAGVFEDQVVSMVDVLDEDNELEEEARAVLGDSDDKNCTYLAGYVKRQALYACSTCSPADNEPAGICLACTLACHDGHVLYELYTKSQFKMWKQRCELLFTGPMAKIDEEIKCKHLLYWSGEQGIELFNSWHLSADEQKKLDNYWERFEHFLKPHLNELIAAWELYNLRQGTLSLEEFIAKLRILVKEANYPAEHNDRFLRDVLVLGMKSDHICKDCFKVGNALTFNTAREMAKSEESAEKQLQLMNTEVRSINAPKGYQGLKNQPQNTSSGKSQACRNCGWGPHSRDQCPAKNATCHYCHKVGHLAKVCLSKLKKKDVHDIEATSNGAKKALLEVSLSLSPAGKQTPVLCKIDSGAETNIIPTSLYNQLAPRVMNLQKPTAKLTAYGGTEIPNLGSCQVYVKGPNNPKPKVIQAEVVDVDGPPIIVIQAEVVDVDGPPIIGNISAQSLNLLKLNWAVAVEVSGTSHFSILDARSRFWQVELDDESSKLCTFSTPWGKYRWKRLPFGLTCSGDVFQEKMDNVFGNLDGLSGIADDTFVYGKSEAEHNQHILNVLDTARENNIQFNPDKFQFKVDQTSFFGCTWTPDGLRADDLKIKAIRDMPSPQNLAKLQMFMGMVNYLNRFSPIMTQTSEPLRQLMKKGIPFVWQPEHHKAFQSLKQIITEAPVLAYYNPEKDNVIQSDASLKGLGCVLIQDGKPVCYASRSLSDTEARYSNIERELLAACWSLERLSHYVFGKKVVVETDHKPLESIWKKSIPSASPCLHRLLLKMSKYNVEIKYIQGKTNVVADALSRVCCMESPDEDSETPLLEVDAISHTLPASPAKLDEIRHHTSQDNVLSHLKDVIHQGWPEYPNECPASLKEFWNFREDLSVENGLILKGHRLLIPRPSGDYYSKYPIVRKLSSTTSSAVINHLKSIFAENGVPETLISDNGPQYNSQEFAEWSVQTVKNLLRKAEAPGQDPYLALLTYWTMPVDSNLPSPSHLLNRRAYCTQLPCSGHLQRSQAFDSHREQLQNRQDTQRNKYDRQGTHTLRRLNQGEQVVVFQPQTKEWIPAEVKEETSKPRSYIVKTTSGSELRGNRVQLKPLPFQKTPTTCGEQVISNQESTLPDSHETKPLPLQTSSSELPKAPAKSTLPSNQGSNKLPRTTRSGRIVKEPSKLDL</sequence>
<proteinExistence type="predicted"/>
<dbReference type="OrthoDB" id="5985914at2759"/>
<protein>
    <submittedName>
        <fullName evidence="9">Retrovirus-related Pol polyprotein from transposon 17.6</fullName>
    </submittedName>
</protein>
<evidence type="ECO:0000256" key="2">
    <source>
        <dbReference type="ARBA" id="ARBA00022723"/>
    </source>
</evidence>
<keyword evidence="3" id="KW-0378">Hydrolase</keyword>
<keyword evidence="5" id="KW-0862">Zinc</keyword>
<dbReference type="EMBL" id="LSMT01000443">
    <property type="protein sequence ID" value="PFX17897.1"/>
    <property type="molecule type" value="Genomic_DNA"/>
</dbReference>
<dbReference type="InterPro" id="IPR050951">
    <property type="entry name" value="Retrovirus_Pol_polyprotein"/>
</dbReference>
<dbReference type="Proteomes" id="UP000225706">
    <property type="component" value="Unassembled WGS sequence"/>
</dbReference>
<dbReference type="Gene3D" id="3.30.420.10">
    <property type="entry name" value="Ribonuclease H-like superfamily/Ribonuclease H"/>
    <property type="match status" value="2"/>
</dbReference>
<dbReference type="Pfam" id="PF17919">
    <property type="entry name" value="RT_RNaseH_2"/>
    <property type="match status" value="1"/>
</dbReference>
<dbReference type="GO" id="GO:0008270">
    <property type="term" value="F:zinc ion binding"/>
    <property type="evidence" value="ECO:0007669"/>
    <property type="project" value="UniProtKB-KW"/>
</dbReference>
<accession>A0A2B4RNI0</accession>
<dbReference type="CDD" id="cd01647">
    <property type="entry name" value="RT_LTR"/>
    <property type="match status" value="1"/>
</dbReference>
<dbReference type="SMART" id="SM00343">
    <property type="entry name" value="ZnF_C2HC"/>
    <property type="match status" value="2"/>
</dbReference>
<reference evidence="10" key="1">
    <citation type="journal article" date="2017" name="bioRxiv">
        <title>Comparative analysis of the genomes of Stylophora pistillata and Acropora digitifera provides evidence for extensive differences between species of corals.</title>
        <authorList>
            <person name="Voolstra C.R."/>
            <person name="Li Y."/>
            <person name="Liew Y.J."/>
            <person name="Baumgarten S."/>
            <person name="Zoccola D."/>
            <person name="Flot J.-F."/>
            <person name="Tambutte S."/>
            <person name="Allemand D."/>
            <person name="Aranda M."/>
        </authorList>
    </citation>
    <scope>NUCLEOTIDE SEQUENCE [LARGE SCALE GENOMIC DNA]</scope>
</reference>
<dbReference type="SUPFAM" id="SSF56672">
    <property type="entry name" value="DNA/RNA polymerases"/>
    <property type="match status" value="1"/>
</dbReference>
<organism evidence="9 10">
    <name type="scientific">Stylophora pistillata</name>
    <name type="common">Smooth cauliflower coral</name>
    <dbReference type="NCBI Taxonomy" id="50429"/>
    <lineage>
        <taxon>Eukaryota</taxon>
        <taxon>Metazoa</taxon>
        <taxon>Cnidaria</taxon>
        <taxon>Anthozoa</taxon>
        <taxon>Hexacorallia</taxon>
        <taxon>Scleractinia</taxon>
        <taxon>Astrocoeniina</taxon>
        <taxon>Pocilloporidae</taxon>
        <taxon>Stylophora</taxon>
    </lineage>
</organism>
<keyword evidence="3" id="KW-0064">Aspartyl protease</keyword>
<feature type="compositionally biased region" description="Polar residues" evidence="7">
    <location>
        <begin position="1133"/>
        <end position="1149"/>
    </location>
</feature>
<evidence type="ECO:0000256" key="4">
    <source>
        <dbReference type="ARBA" id="ARBA00022771"/>
    </source>
</evidence>
<dbReference type="InterPro" id="IPR036875">
    <property type="entry name" value="Znf_CCHC_sf"/>
</dbReference>
<evidence type="ECO:0000259" key="8">
    <source>
        <dbReference type="PROSITE" id="PS50994"/>
    </source>
</evidence>
<dbReference type="GO" id="GO:0015074">
    <property type="term" value="P:DNA integration"/>
    <property type="evidence" value="ECO:0007669"/>
    <property type="project" value="InterPro"/>
</dbReference>
<dbReference type="Pfam" id="PF02207">
    <property type="entry name" value="zf-UBR"/>
    <property type="match status" value="1"/>
</dbReference>
<dbReference type="Gene3D" id="4.10.60.10">
    <property type="entry name" value="Zinc finger, CCHC-type"/>
    <property type="match status" value="1"/>
</dbReference>
<evidence type="ECO:0000313" key="10">
    <source>
        <dbReference type="Proteomes" id="UP000225706"/>
    </source>
</evidence>
<keyword evidence="1" id="KW-0645">Protease</keyword>